<dbReference type="Proteomes" id="UP001309876">
    <property type="component" value="Unassembled WGS sequence"/>
</dbReference>
<dbReference type="InterPro" id="IPR000504">
    <property type="entry name" value="RRM_dom"/>
</dbReference>
<keyword evidence="1 2" id="KW-0694">RNA-binding</keyword>
<dbReference type="CDD" id="cd00590">
    <property type="entry name" value="RRM_SF"/>
    <property type="match status" value="1"/>
</dbReference>
<dbReference type="SMART" id="SM00360">
    <property type="entry name" value="RRM"/>
    <property type="match status" value="2"/>
</dbReference>
<name>A0AAN7T3N9_9EURO</name>
<gene>
    <name evidence="5" type="ORF">LTR05_002697</name>
</gene>
<organism evidence="5 6">
    <name type="scientific">Lithohypha guttulata</name>
    <dbReference type="NCBI Taxonomy" id="1690604"/>
    <lineage>
        <taxon>Eukaryota</taxon>
        <taxon>Fungi</taxon>
        <taxon>Dikarya</taxon>
        <taxon>Ascomycota</taxon>
        <taxon>Pezizomycotina</taxon>
        <taxon>Eurotiomycetes</taxon>
        <taxon>Chaetothyriomycetidae</taxon>
        <taxon>Chaetothyriales</taxon>
        <taxon>Trichomeriaceae</taxon>
        <taxon>Lithohypha</taxon>
    </lineage>
</organism>
<dbReference type="PROSITE" id="PS50102">
    <property type="entry name" value="RRM"/>
    <property type="match status" value="2"/>
</dbReference>
<feature type="compositionally biased region" description="Low complexity" evidence="3">
    <location>
        <begin position="101"/>
        <end position="122"/>
    </location>
</feature>
<dbReference type="EMBL" id="JAVRRJ010000002">
    <property type="protein sequence ID" value="KAK5088479.1"/>
    <property type="molecule type" value="Genomic_DNA"/>
</dbReference>
<evidence type="ECO:0000313" key="6">
    <source>
        <dbReference type="Proteomes" id="UP001309876"/>
    </source>
</evidence>
<comment type="caution">
    <text evidence="5">The sequence shown here is derived from an EMBL/GenBank/DDBJ whole genome shotgun (WGS) entry which is preliminary data.</text>
</comment>
<feature type="region of interest" description="Disordered" evidence="3">
    <location>
        <begin position="51"/>
        <end position="162"/>
    </location>
</feature>
<sequence length="351" mass="38691">MPRFPLRHAAARLLTSRPISINARPRSFTFVSVPLRQSRLAASTQFQRRWATSEAEAKKEEAPISQLQPTPEEEVENAIHEDGLNNPAGSAAPSNSDASRATQIAETANATEATDDITTTATESRPVRDAVDSLRGAASSLTEGLSEQPRPRRSDITVAKDPPTPKATVYVGNLFFDVTENDINKEFGRFGPIKQARLIRDSRGLSKGFGYIEYETTEQAQAAIDDMHQQLFEGRRLMVNFAHSDAASPKRGGSSEPVNSPTKTLFVGNMSFEMTDRDLNNLFRGIRNVIDVRVAIDRRTGQPRGFAHADFVDVKSAMEALKVLNGKETYGRKLRVDYSFGPSSAPRNTPR</sequence>
<evidence type="ECO:0000256" key="2">
    <source>
        <dbReference type="PROSITE-ProRule" id="PRU00176"/>
    </source>
</evidence>
<dbReference type="AlphaFoldDB" id="A0AAN7T3N9"/>
<accession>A0AAN7T3N9</accession>
<evidence type="ECO:0000256" key="3">
    <source>
        <dbReference type="SAM" id="MobiDB-lite"/>
    </source>
</evidence>
<reference evidence="5 6" key="1">
    <citation type="submission" date="2023-08" db="EMBL/GenBank/DDBJ databases">
        <title>Black Yeasts Isolated from many extreme environments.</title>
        <authorList>
            <person name="Coleine C."/>
            <person name="Stajich J.E."/>
            <person name="Selbmann L."/>
        </authorList>
    </citation>
    <scope>NUCLEOTIDE SEQUENCE [LARGE SCALE GENOMIC DNA]</scope>
    <source>
        <strain evidence="5 6">CCFEE 5910</strain>
    </source>
</reference>
<dbReference type="Pfam" id="PF00076">
    <property type="entry name" value="RRM_1"/>
    <property type="match status" value="2"/>
</dbReference>
<dbReference type="InterPro" id="IPR035979">
    <property type="entry name" value="RBD_domain_sf"/>
</dbReference>
<dbReference type="PANTHER" id="PTHR48027">
    <property type="entry name" value="HETEROGENEOUS NUCLEAR RIBONUCLEOPROTEIN 87F-RELATED"/>
    <property type="match status" value="1"/>
</dbReference>
<dbReference type="InterPro" id="IPR012677">
    <property type="entry name" value="Nucleotide-bd_a/b_plait_sf"/>
</dbReference>
<dbReference type="InterPro" id="IPR052462">
    <property type="entry name" value="SLIRP/GR-RBP-like"/>
</dbReference>
<dbReference type="Gene3D" id="3.30.70.330">
    <property type="match status" value="2"/>
</dbReference>
<keyword evidence="6" id="KW-1185">Reference proteome</keyword>
<dbReference type="GO" id="GO:0003723">
    <property type="term" value="F:RNA binding"/>
    <property type="evidence" value="ECO:0007669"/>
    <property type="project" value="UniProtKB-UniRule"/>
</dbReference>
<evidence type="ECO:0000259" key="4">
    <source>
        <dbReference type="PROSITE" id="PS50102"/>
    </source>
</evidence>
<feature type="domain" description="RRM" evidence="4">
    <location>
        <begin position="263"/>
        <end position="341"/>
    </location>
</feature>
<evidence type="ECO:0000313" key="5">
    <source>
        <dbReference type="EMBL" id="KAK5088479.1"/>
    </source>
</evidence>
<evidence type="ECO:0000256" key="1">
    <source>
        <dbReference type="ARBA" id="ARBA00022884"/>
    </source>
</evidence>
<dbReference type="SUPFAM" id="SSF54928">
    <property type="entry name" value="RNA-binding domain, RBD"/>
    <property type="match status" value="1"/>
</dbReference>
<protein>
    <recommendedName>
        <fullName evidence="4">RRM domain-containing protein</fullName>
    </recommendedName>
</protein>
<feature type="domain" description="RRM" evidence="4">
    <location>
        <begin position="167"/>
        <end position="244"/>
    </location>
</feature>
<proteinExistence type="predicted"/>